<keyword evidence="3" id="KW-1185">Reference proteome</keyword>
<name>A0A1R4HHJ6_9GAMM</name>
<dbReference type="RefSeq" id="WP_087148341.1">
    <property type="nucleotide sequence ID" value="NZ_FUKJ01000433.1"/>
</dbReference>
<dbReference type="OrthoDB" id="271187at2"/>
<protein>
    <recommendedName>
        <fullName evidence="1">PIN domain-containing protein</fullName>
    </recommendedName>
</protein>
<proteinExistence type="predicted"/>
<dbReference type="InterPro" id="IPR002716">
    <property type="entry name" value="PIN_dom"/>
</dbReference>
<dbReference type="Proteomes" id="UP000195442">
    <property type="component" value="Unassembled WGS sequence"/>
</dbReference>
<dbReference type="PANTHER" id="PTHR34610">
    <property type="entry name" value="SSL7007 PROTEIN"/>
    <property type="match status" value="1"/>
</dbReference>
<organism evidence="2 3">
    <name type="scientific">Crenothrix polyspora</name>
    <dbReference type="NCBI Taxonomy" id="360316"/>
    <lineage>
        <taxon>Bacteria</taxon>
        <taxon>Pseudomonadati</taxon>
        <taxon>Pseudomonadota</taxon>
        <taxon>Gammaproteobacteria</taxon>
        <taxon>Methylococcales</taxon>
        <taxon>Crenotrichaceae</taxon>
        <taxon>Crenothrix</taxon>
    </lineage>
</organism>
<dbReference type="InterPro" id="IPR002850">
    <property type="entry name" value="PIN_toxin-like"/>
</dbReference>
<dbReference type="EMBL" id="FUKJ01000433">
    <property type="protein sequence ID" value="SJM95695.1"/>
    <property type="molecule type" value="Genomic_DNA"/>
</dbReference>
<evidence type="ECO:0000313" key="2">
    <source>
        <dbReference type="EMBL" id="SJM95695.1"/>
    </source>
</evidence>
<reference evidence="3" key="1">
    <citation type="submission" date="2017-02" db="EMBL/GenBank/DDBJ databases">
        <authorList>
            <person name="Daims H."/>
        </authorList>
    </citation>
    <scope>NUCLEOTIDE SEQUENCE [LARGE SCALE GENOMIC DNA]</scope>
</reference>
<dbReference type="PANTHER" id="PTHR34610:SF3">
    <property type="entry name" value="SSL7007 PROTEIN"/>
    <property type="match status" value="1"/>
</dbReference>
<evidence type="ECO:0000313" key="3">
    <source>
        <dbReference type="Proteomes" id="UP000195442"/>
    </source>
</evidence>
<dbReference type="Pfam" id="PF13470">
    <property type="entry name" value="PIN_3"/>
    <property type="match status" value="1"/>
</dbReference>
<accession>A0A1R4HHJ6</accession>
<gene>
    <name evidence="2" type="ORF">CRENPOLYSF2_680014</name>
</gene>
<sequence>MFVKGSLNELVAYRLIRITSTLFSECLDVLSREKIFNKCAITPAEREIVFDAFLGSCLWVNIYFRWRPNLPDEADNHLIELAVAGNANYIITGNMKDFVRAELLFPELKIISASQFMNSFQEARS</sequence>
<feature type="domain" description="PIN" evidence="1">
    <location>
        <begin position="18"/>
        <end position="95"/>
    </location>
</feature>
<dbReference type="AlphaFoldDB" id="A0A1R4HHJ6"/>
<evidence type="ECO:0000259" key="1">
    <source>
        <dbReference type="Pfam" id="PF13470"/>
    </source>
</evidence>